<evidence type="ECO:0000256" key="5">
    <source>
        <dbReference type="ARBA" id="ARBA00022842"/>
    </source>
</evidence>
<dbReference type="GO" id="GO:0046872">
    <property type="term" value="F:metal ion binding"/>
    <property type="evidence" value="ECO:0007669"/>
    <property type="project" value="UniProtKB-KW"/>
</dbReference>
<keyword evidence="12" id="KW-0378">Hydrolase</keyword>
<dbReference type="NCBIfam" id="TIGR01509">
    <property type="entry name" value="HAD-SF-IA-v3"/>
    <property type="match status" value="1"/>
</dbReference>
<dbReference type="InterPro" id="IPR023214">
    <property type="entry name" value="HAD_sf"/>
</dbReference>
<dbReference type="GO" id="GO:0008801">
    <property type="term" value="F:beta-phosphoglucomutase activity"/>
    <property type="evidence" value="ECO:0007669"/>
    <property type="project" value="UniProtKB-EC"/>
</dbReference>
<evidence type="ECO:0000256" key="10">
    <source>
        <dbReference type="ARBA" id="ARBA00044991"/>
    </source>
</evidence>
<dbReference type="PANTHER" id="PTHR46193:SF18">
    <property type="entry name" value="HEXITOL PHOSPHATASE B"/>
    <property type="match status" value="1"/>
</dbReference>
<name>A0A849A3T2_9ACTN</name>
<keyword evidence="4" id="KW-0479">Metal-binding</keyword>
<feature type="compositionally biased region" description="Low complexity" evidence="11">
    <location>
        <begin position="250"/>
        <end position="265"/>
    </location>
</feature>
<dbReference type="GO" id="GO:0016787">
    <property type="term" value="F:hydrolase activity"/>
    <property type="evidence" value="ECO:0007669"/>
    <property type="project" value="UniProtKB-KW"/>
</dbReference>
<dbReference type="PANTHER" id="PTHR46193">
    <property type="entry name" value="6-PHOSPHOGLUCONATE PHOSPHATASE"/>
    <property type="match status" value="1"/>
</dbReference>
<comment type="caution">
    <text evidence="12">The sequence shown here is derived from an EMBL/GenBank/DDBJ whole genome shotgun (WGS) entry which is preliminary data.</text>
</comment>
<dbReference type="SFLD" id="SFLDS00003">
    <property type="entry name" value="Haloacid_Dehalogenase"/>
    <property type="match status" value="1"/>
</dbReference>
<dbReference type="Proteomes" id="UP000562984">
    <property type="component" value="Unassembled WGS sequence"/>
</dbReference>
<dbReference type="InterPro" id="IPR010976">
    <property type="entry name" value="B-phosphoglucomutase_hydrolase"/>
</dbReference>
<dbReference type="InterPro" id="IPR036412">
    <property type="entry name" value="HAD-like_sf"/>
</dbReference>
<sequence>MPHLGLPDQVTTCLFDLDGVLTDTASVHKAAWKQTFDEFLRGRDGDGFAPFTDDDYTAYVDGKPRQDGVRDFLASRGISLPDGTADDRPDAPTVWGLGNLKNEALVATIDRDGVTVYPGSRRYLEAAQQAGLGRIVVSSSANTGRVLQVTGLAAYVQGRIDGVTLADQHIAGKPAPDSFLAGAKLAGQPPSACAVFEDAISGVQAGRAAGCYVVGVNRVSPEHGEQLAAGGADVVVDDLADLLAPHRATTDQPTTDQATTGQAPTERPKADRAPAAQPTEPHPGKEQR</sequence>
<comment type="cofactor">
    <cofactor evidence="1">
        <name>Mg(2+)</name>
        <dbReference type="ChEBI" id="CHEBI:18420"/>
    </cofactor>
</comment>
<dbReference type="Gene3D" id="1.10.150.240">
    <property type="entry name" value="Putative phosphatase, domain 2"/>
    <property type="match status" value="1"/>
</dbReference>
<evidence type="ECO:0000256" key="3">
    <source>
        <dbReference type="ARBA" id="ARBA00022553"/>
    </source>
</evidence>
<keyword evidence="7" id="KW-0119">Carbohydrate metabolism</keyword>
<protein>
    <recommendedName>
        <fullName evidence="10">Beta-phosphoglucomutase</fullName>
        <ecNumber evidence="9">5.4.2.6</ecNumber>
    </recommendedName>
</protein>
<evidence type="ECO:0000256" key="2">
    <source>
        <dbReference type="ARBA" id="ARBA00006171"/>
    </source>
</evidence>
<dbReference type="InterPro" id="IPR051600">
    <property type="entry name" value="Beta-PGM-like"/>
</dbReference>
<keyword evidence="3" id="KW-0597">Phosphoprotein</keyword>
<dbReference type="EC" id="5.4.2.6" evidence="9"/>
<evidence type="ECO:0000256" key="1">
    <source>
        <dbReference type="ARBA" id="ARBA00001946"/>
    </source>
</evidence>
<dbReference type="AlphaFoldDB" id="A0A849A3T2"/>
<dbReference type="NCBIfam" id="TIGR02009">
    <property type="entry name" value="PGMB-YQAB-SF"/>
    <property type="match status" value="1"/>
</dbReference>
<dbReference type="EMBL" id="JABEND010000003">
    <property type="protein sequence ID" value="NNG35674.1"/>
    <property type="molecule type" value="Genomic_DNA"/>
</dbReference>
<keyword evidence="13" id="KW-1185">Reference proteome</keyword>
<dbReference type="InterPro" id="IPR006439">
    <property type="entry name" value="HAD-SF_hydro_IA"/>
</dbReference>
<evidence type="ECO:0000256" key="4">
    <source>
        <dbReference type="ARBA" id="ARBA00022723"/>
    </source>
</evidence>
<gene>
    <name evidence="12" type="ORF">HKD39_08090</name>
</gene>
<evidence type="ECO:0000313" key="13">
    <source>
        <dbReference type="Proteomes" id="UP000562984"/>
    </source>
</evidence>
<comment type="catalytic activity">
    <reaction evidence="8">
        <text>beta-D-glucose 1-phosphate = beta-D-glucose 6-phosphate</text>
        <dbReference type="Rhea" id="RHEA:20113"/>
        <dbReference type="ChEBI" id="CHEBI:57684"/>
        <dbReference type="ChEBI" id="CHEBI:58247"/>
        <dbReference type="EC" id="5.4.2.6"/>
    </reaction>
</comment>
<feature type="region of interest" description="Disordered" evidence="11">
    <location>
        <begin position="245"/>
        <end position="288"/>
    </location>
</feature>
<dbReference type="Gene3D" id="3.40.50.1000">
    <property type="entry name" value="HAD superfamily/HAD-like"/>
    <property type="match status" value="1"/>
</dbReference>
<proteinExistence type="inferred from homology"/>
<dbReference type="Pfam" id="PF00702">
    <property type="entry name" value="Hydrolase"/>
    <property type="match status" value="1"/>
</dbReference>
<evidence type="ECO:0000256" key="8">
    <source>
        <dbReference type="ARBA" id="ARBA00044926"/>
    </source>
</evidence>
<dbReference type="InterPro" id="IPR023198">
    <property type="entry name" value="PGP-like_dom2"/>
</dbReference>
<keyword evidence="6" id="KW-0413">Isomerase</keyword>
<comment type="similarity">
    <text evidence="2">Belongs to the HAD-like hydrolase superfamily. CbbY/CbbZ/Gph/YieH family.</text>
</comment>
<evidence type="ECO:0000256" key="7">
    <source>
        <dbReference type="ARBA" id="ARBA00023277"/>
    </source>
</evidence>
<keyword evidence="5" id="KW-0460">Magnesium</keyword>
<dbReference type="SFLD" id="SFLDG01129">
    <property type="entry name" value="C1.5:_HAD__Beta-PGM__Phosphata"/>
    <property type="match status" value="1"/>
</dbReference>
<evidence type="ECO:0000256" key="11">
    <source>
        <dbReference type="SAM" id="MobiDB-lite"/>
    </source>
</evidence>
<evidence type="ECO:0000313" key="12">
    <source>
        <dbReference type="EMBL" id="NNG35674.1"/>
    </source>
</evidence>
<evidence type="ECO:0000256" key="9">
    <source>
        <dbReference type="ARBA" id="ARBA00044968"/>
    </source>
</evidence>
<dbReference type="SUPFAM" id="SSF56784">
    <property type="entry name" value="HAD-like"/>
    <property type="match status" value="1"/>
</dbReference>
<evidence type="ECO:0000256" key="6">
    <source>
        <dbReference type="ARBA" id="ARBA00023235"/>
    </source>
</evidence>
<reference evidence="12 13" key="1">
    <citation type="submission" date="2020-05" db="EMBL/GenBank/DDBJ databases">
        <title>Nakamurella sp. DB0629 isolated from air conditioner.</title>
        <authorList>
            <person name="Kim D.H."/>
            <person name="Kim D.-U."/>
        </authorList>
    </citation>
    <scope>NUCLEOTIDE SEQUENCE [LARGE SCALE GENOMIC DNA]</scope>
    <source>
        <strain evidence="12 13">DB0629</strain>
    </source>
</reference>
<accession>A0A849A3T2</accession>
<organism evidence="12 13">
    <name type="scientific">Nakamurella aerolata</name>
    <dbReference type="NCBI Taxonomy" id="1656892"/>
    <lineage>
        <taxon>Bacteria</taxon>
        <taxon>Bacillati</taxon>
        <taxon>Actinomycetota</taxon>
        <taxon>Actinomycetes</taxon>
        <taxon>Nakamurellales</taxon>
        <taxon>Nakamurellaceae</taxon>
        <taxon>Nakamurella</taxon>
    </lineage>
</organism>
<dbReference type="RefSeq" id="WP_171199326.1">
    <property type="nucleotide sequence ID" value="NZ_JABEND010000003.1"/>
</dbReference>